<reference evidence="2 3" key="1">
    <citation type="submission" date="2014-05" db="EMBL/GenBank/DDBJ databases">
        <authorList>
            <person name="Rizzardi K."/>
            <person name="Winiecka-Krusnell J."/>
            <person name="Ramliden M."/>
            <person name="Alm E."/>
            <person name="Andersson S."/>
            <person name="Byfors S."/>
        </authorList>
    </citation>
    <scope>NUCLEOTIDE SEQUENCE [LARGE SCALE GENOMIC DNA]</scope>
    <source>
        <strain evidence="2 3">LEGN</strain>
    </source>
</reference>
<keyword evidence="1" id="KW-0472">Membrane</keyword>
<keyword evidence="1" id="KW-0812">Transmembrane</keyword>
<organism evidence="2 3">
    <name type="scientific">Legionella norrlandica</name>
    <dbReference type="NCBI Taxonomy" id="1498499"/>
    <lineage>
        <taxon>Bacteria</taxon>
        <taxon>Pseudomonadati</taxon>
        <taxon>Pseudomonadota</taxon>
        <taxon>Gammaproteobacteria</taxon>
        <taxon>Legionellales</taxon>
        <taxon>Legionellaceae</taxon>
        <taxon>Legionella</taxon>
    </lineage>
</organism>
<gene>
    <name evidence="2" type="ORF">EP47_13655</name>
</gene>
<protein>
    <submittedName>
        <fullName evidence="2">Uncharacterized protein</fullName>
    </submittedName>
</protein>
<comment type="caution">
    <text evidence="2">The sequence shown here is derived from an EMBL/GenBank/DDBJ whole genome shotgun (WGS) entry which is preliminary data.</text>
</comment>
<evidence type="ECO:0000256" key="1">
    <source>
        <dbReference type="SAM" id="Phobius"/>
    </source>
</evidence>
<name>A0A0A2SNK4_9GAMM</name>
<dbReference type="Proteomes" id="UP000054422">
    <property type="component" value="Unassembled WGS sequence"/>
</dbReference>
<sequence length="96" mass="11600">MKEKKLKFNKVVSFLSKNQLRSAISEVNLWNDELLAEFNLHYPNIHEEFRAPEFHEFWQKWLAKLRIPSNAGFRFQSNQGLMMPILLSVIYYFFMN</sequence>
<dbReference type="Pfam" id="PF18632">
    <property type="entry name" value="DUF5630"/>
    <property type="match status" value="1"/>
</dbReference>
<dbReference type="STRING" id="1498499.EP47_13655"/>
<feature type="transmembrane region" description="Helical" evidence="1">
    <location>
        <begin position="75"/>
        <end position="94"/>
    </location>
</feature>
<dbReference type="EMBL" id="JNCF01000043">
    <property type="protein sequence ID" value="KGP62730.1"/>
    <property type="molecule type" value="Genomic_DNA"/>
</dbReference>
<evidence type="ECO:0000313" key="2">
    <source>
        <dbReference type="EMBL" id="KGP62730.1"/>
    </source>
</evidence>
<keyword evidence="1" id="KW-1133">Transmembrane helix</keyword>
<keyword evidence="3" id="KW-1185">Reference proteome</keyword>
<evidence type="ECO:0000313" key="3">
    <source>
        <dbReference type="Proteomes" id="UP000054422"/>
    </source>
</evidence>
<accession>A0A0A2SNK4</accession>
<dbReference type="AlphaFoldDB" id="A0A0A2SNK4"/>
<proteinExistence type="predicted"/>
<dbReference type="InterPro" id="IPR040808">
    <property type="entry name" value="DUF5630"/>
</dbReference>